<dbReference type="Gene3D" id="3.40.50.1820">
    <property type="entry name" value="alpha/beta hydrolase"/>
    <property type="match status" value="1"/>
</dbReference>
<dbReference type="AlphaFoldDB" id="A0A0N1P1Q1"/>
<dbReference type="SUPFAM" id="SSF53474">
    <property type="entry name" value="alpha/beta-Hydrolases"/>
    <property type="match status" value="1"/>
</dbReference>
<dbReference type="PANTHER" id="PTHR11802:SF479">
    <property type="entry name" value="CARBOXYPEPTIDASE"/>
    <property type="match status" value="1"/>
</dbReference>
<dbReference type="PRINTS" id="PR00724">
    <property type="entry name" value="CRBOXYPTASEC"/>
</dbReference>
<keyword evidence="2 6" id="KW-0121">Carboxypeptidase</keyword>
<name>A0A0N1P1Q1_9EURO</name>
<dbReference type="VEuPathDB" id="FungiDB:AB675_528"/>
<dbReference type="GO" id="GO:0004185">
    <property type="term" value="F:serine-type carboxypeptidase activity"/>
    <property type="evidence" value="ECO:0007669"/>
    <property type="project" value="UniProtKB-UniRule"/>
</dbReference>
<feature type="signal peptide" evidence="6">
    <location>
        <begin position="1"/>
        <end position="19"/>
    </location>
</feature>
<comment type="caution">
    <text evidence="7">The sequence shown here is derived from an EMBL/GenBank/DDBJ whole genome shotgun (WGS) entry which is preliminary data.</text>
</comment>
<dbReference type="EMBL" id="LFJN01000001">
    <property type="protein sequence ID" value="KPI45567.1"/>
    <property type="molecule type" value="Genomic_DNA"/>
</dbReference>
<keyword evidence="6" id="KW-0732">Signal</keyword>
<keyword evidence="4 6" id="KW-0378">Hydrolase</keyword>
<comment type="similarity">
    <text evidence="1 6">Belongs to the peptidase S10 family.</text>
</comment>
<dbReference type="PANTHER" id="PTHR11802">
    <property type="entry name" value="SERINE PROTEASE FAMILY S10 SERINE CARBOXYPEPTIDASE"/>
    <property type="match status" value="1"/>
</dbReference>
<dbReference type="InterPro" id="IPR029058">
    <property type="entry name" value="AB_hydrolase_fold"/>
</dbReference>
<evidence type="ECO:0000256" key="5">
    <source>
        <dbReference type="ARBA" id="ARBA00023180"/>
    </source>
</evidence>
<gene>
    <name evidence="7" type="ORF">AB675_528</name>
</gene>
<dbReference type="RefSeq" id="XP_018005530.1">
    <property type="nucleotide sequence ID" value="XM_018145491.1"/>
</dbReference>
<dbReference type="GO" id="GO:0006508">
    <property type="term" value="P:proteolysis"/>
    <property type="evidence" value="ECO:0007669"/>
    <property type="project" value="UniProtKB-KW"/>
</dbReference>
<evidence type="ECO:0000256" key="6">
    <source>
        <dbReference type="RuleBase" id="RU361156"/>
    </source>
</evidence>
<keyword evidence="3 6" id="KW-0645">Protease</keyword>
<evidence type="ECO:0000256" key="4">
    <source>
        <dbReference type="ARBA" id="ARBA00022801"/>
    </source>
</evidence>
<organism evidence="7 8">
    <name type="scientific">Cyphellophora attinorum</name>
    <dbReference type="NCBI Taxonomy" id="1664694"/>
    <lineage>
        <taxon>Eukaryota</taxon>
        <taxon>Fungi</taxon>
        <taxon>Dikarya</taxon>
        <taxon>Ascomycota</taxon>
        <taxon>Pezizomycotina</taxon>
        <taxon>Eurotiomycetes</taxon>
        <taxon>Chaetothyriomycetidae</taxon>
        <taxon>Chaetothyriales</taxon>
        <taxon>Cyphellophoraceae</taxon>
        <taxon>Cyphellophora</taxon>
    </lineage>
</organism>
<dbReference type="OrthoDB" id="443318at2759"/>
<evidence type="ECO:0000256" key="2">
    <source>
        <dbReference type="ARBA" id="ARBA00022645"/>
    </source>
</evidence>
<evidence type="ECO:0000256" key="3">
    <source>
        <dbReference type="ARBA" id="ARBA00022670"/>
    </source>
</evidence>
<dbReference type="InterPro" id="IPR001563">
    <property type="entry name" value="Peptidase_S10"/>
</dbReference>
<proteinExistence type="inferred from homology"/>
<reference evidence="7 8" key="1">
    <citation type="submission" date="2015-06" db="EMBL/GenBank/DDBJ databases">
        <title>Draft genome of the ant-associated black yeast Phialophora attae CBS 131958.</title>
        <authorList>
            <person name="Moreno L.F."/>
            <person name="Stielow B.J."/>
            <person name="de Hoog S."/>
            <person name="Vicente V.A."/>
            <person name="Weiss V.A."/>
            <person name="de Vries M."/>
            <person name="Cruz L.M."/>
            <person name="Souza E.M."/>
        </authorList>
    </citation>
    <scope>NUCLEOTIDE SEQUENCE [LARGE SCALE GENOMIC DNA]</scope>
    <source>
        <strain evidence="7 8">CBS 131958</strain>
    </source>
</reference>
<feature type="chain" id="PRO_5006517987" description="Carboxypeptidase" evidence="6">
    <location>
        <begin position="20"/>
        <end position="538"/>
    </location>
</feature>
<dbReference type="PROSITE" id="PS00131">
    <property type="entry name" value="CARBOXYPEPT_SER_SER"/>
    <property type="match status" value="1"/>
</dbReference>
<dbReference type="GeneID" id="28737360"/>
<keyword evidence="8" id="KW-1185">Reference proteome</keyword>
<accession>A0A0N1P1Q1</accession>
<dbReference type="Proteomes" id="UP000038010">
    <property type="component" value="Unassembled WGS sequence"/>
</dbReference>
<keyword evidence="5" id="KW-0325">Glycoprotein</keyword>
<dbReference type="Pfam" id="PF00450">
    <property type="entry name" value="Peptidase_S10"/>
    <property type="match status" value="1"/>
</dbReference>
<dbReference type="EC" id="3.4.16.-" evidence="6"/>
<evidence type="ECO:0000313" key="7">
    <source>
        <dbReference type="EMBL" id="KPI45567.1"/>
    </source>
</evidence>
<evidence type="ECO:0000256" key="1">
    <source>
        <dbReference type="ARBA" id="ARBA00009431"/>
    </source>
</evidence>
<evidence type="ECO:0000313" key="8">
    <source>
        <dbReference type="Proteomes" id="UP000038010"/>
    </source>
</evidence>
<dbReference type="InterPro" id="IPR018202">
    <property type="entry name" value="Ser_caboxypep_ser_AS"/>
</dbReference>
<protein>
    <recommendedName>
        <fullName evidence="6">Carboxypeptidase</fullName>
        <ecNumber evidence="6">3.4.16.-</ecNumber>
    </recommendedName>
</protein>
<dbReference type="STRING" id="1664694.A0A0N1P1Q1"/>
<sequence>MQRLPVFLWLAYLSTGVLGKNFHQHNLQKRSRHVERRASVSSNDTSSFRYYSNSTERPFRHRRDVRWLISIDNGSTDSLFFIFQPTIGEPVDEITIYLNGGPGWSSFESFFQEIGRFTWQPGTMPRVDQPIGTGYSPGKPTATTLEQTSTDFVNFFQNFEKTFGISDYKIYVTGESYAGRYIPYIASAMLDKNDTTLFNVSGALLYDPCIGNWDFTQQEVPVVPFVRENNNVMGFNESFLSHLETLHESCGYADIISTYLTYPPPGNQPAVFFNSSSPSNSSCALWEALDHSAFAYNPCFDVYDVTAQCPLLWDVLGHRTQFDYIPEGTIPYPNRSDVKAALHVPEDTNWYLDQHFNVYVADDGSGGPEMAGETSLDPIQYTLPRVIEATNRVLVSNGDLDMIILTNGTLLAIQNMVWTPPPRHPLIQAKPSHVQPLPTAASLLTPQNPQTWNDNLGFQSAPNQSLVIQTPDLEYEAVFAASHQKGRDLQPQGTVGQWHYERGLMWVQSYQGTHTQPESQPRAALEHLRWVLGRVDSF</sequence>